<sequence>MELHHNHLEFEELIELTSQKINIPSSAVRKDYFITIILKKLSDSDFIDRVVFKGGTSLSKCYPKSIERFSEDIDLTYVPEEDFTNKQIGRKLKSIEKILIGEGKSETINEERNDRNKSCYVWFNDNYKEDEKIKLEIGSSVRPHPFGKKKIKSYIQEFLESIGEFDAVKEYHLKEIEVNVLNIERTFIDKILSVKRHAICGTLHGKVRHIYDVVKLYKMDEINIFLEDKENLKDIIKLTKETDSIYLEKRDIPKDYNPLGNYGFDVWKNRFTEEIKANYELLHKTLLYSNEKQDWEEVEKVFAAIDKTLKMIDE</sequence>
<dbReference type="Gene3D" id="3.10.450.620">
    <property type="entry name" value="JHP933, nucleotidyltransferase-like core domain"/>
    <property type="match status" value="1"/>
</dbReference>
<dbReference type="Pfam" id="PF08843">
    <property type="entry name" value="AbiEii"/>
    <property type="match status" value="1"/>
</dbReference>
<dbReference type="InterPro" id="IPR014942">
    <property type="entry name" value="AbiEii"/>
</dbReference>
<dbReference type="RefSeq" id="WP_209662004.1">
    <property type="nucleotide sequence ID" value="NZ_JAGGLI010000050.1"/>
</dbReference>
<evidence type="ECO:0000313" key="2">
    <source>
        <dbReference type="Proteomes" id="UP001314903"/>
    </source>
</evidence>
<comment type="caution">
    <text evidence="1">The sequence shown here is derived from an EMBL/GenBank/DDBJ whole genome shotgun (WGS) entry which is preliminary data.</text>
</comment>
<dbReference type="EMBL" id="JAGGLI010000050">
    <property type="protein sequence ID" value="MBP2028950.1"/>
    <property type="molecule type" value="Genomic_DNA"/>
</dbReference>
<protein>
    <submittedName>
        <fullName evidence="1">Nucleotidyltransferase component of viral defense system</fullName>
    </submittedName>
</protein>
<reference evidence="1 2" key="1">
    <citation type="submission" date="2021-03" db="EMBL/GenBank/DDBJ databases">
        <title>Genomic Encyclopedia of Type Strains, Phase IV (KMG-IV): sequencing the most valuable type-strain genomes for metagenomic binning, comparative biology and taxonomic classification.</title>
        <authorList>
            <person name="Goeker M."/>
        </authorList>
    </citation>
    <scope>NUCLEOTIDE SEQUENCE [LARGE SCALE GENOMIC DNA]</scope>
    <source>
        <strain evidence="1 2">DSM 27512</strain>
    </source>
</reference>
<name>A0ABS4KNR2_9FIRM</name>
<dbReference type="Proteomes" id="UP001314903">
    <property type="component" value="Unassembled WGS sequence"/>
</dbReference>
<organism evidence="1 2">
    <name type="scientific">Acetoanaerobium pronyense</name>
    <dbReference type="NCBI Taxonomy" id="1482736"/>
    <lineage>
        <taxon>Bacteria</taxon>
        <taxon>Bacillati</taxon>
        <taxon>Bacillota</taxon>
        <taxon>Clostridia</taxon>
        <taxon>Peptostreptococcales</taxon>
        <taxon>Filifactoraceae</taxon>
        <taxon>Acetoanaerobium</taxon>
    </lineage>
</organism>
<evidence type="ECO:0000313" key="1">
    <source>
        <dbReference type="EMBL" id="MBP2028950.1"/>
    </source>
</evidence>
<keyword evidence="2" id="KW-1185">Reference proteome</keyword>
<accession>A0ABS4KNR2</accession>
<gene>
    <name evidence="1" type="ORF">J2Z35_002788</name>
</gene>
<proteinExistence type="predicted"/>